<sequence length="897" mass="98426">MTRLLLTHPYPSVLLDGAAERYSPDLRLLVPNVQAGRDLRGRLSNSGPAMTLTQTARDLLRDAGWTPLNTGNREAFLRDVLSGLPLEYLDPLRDKPGTLLSLQRLLGELMRANIDAALLSEVAAPGRERDVARMFMALVQRSEAERTFDPVGAEFFAGRFAPVPARRMLVHGFAYLDASQVALLDRLLAPGSLVTLPFVDGARGLQRTGETLKALVARGLEVCHLQGKAIRSGDEVVAAYVHRSAAERAFRNEEFPDIESEVRSCLRQVRSWLDDGVRADHLAVIVRHEATYLAALADVAREYAVPLVSGGQLPLLHTPLGSLLQAWIDAHAREWRYSATRRVLTHPLLRLSVDALARARALQPGCPSGLGVWNADLDWLDVPEDTTWLEGLGVLQRLLVDLGVRDQCQHDPALNVAVSLLGDRLSAEARRTDACSREQLLGLVRHVLQTTTMPVLLGRGGVRVANPLAALGRRFDHVWVLGVSDTLFPARSADHPLIDSATRRRWSRSGVHVPDVSALASVEEALFLGAVAGAGHELVISRPRRGPDGRELRPSPFWSRLGEGKAEAAPLALGSEMERLLTLALAGQTLPGSIQGKVQVERERDAGHFGPHSGQLDSPIRVEERRWSPSQLHAAGACRYRWFTQKLLRLDEPLDPDLVEDRRVTGTLLHAALEAALQDRAAGDTTEDRVRRAEEALKRKERQLWASGELRGGPLWPVDREEIRRTAVRAVRSPAFVPPGWVPVHLEERREFTVRAGDATFALVGIVDRLDQTPDGLTVTDYKTGSYVSKVVFEGVMNLEVQLPLYMEALGAAGGRYLSIENAENLPEAAGPAAESPRKSYRWAQHQAKVSLFLENLATALAQGNVAPSPDHKREACAYCAVQPVCRDRGRVAEVGA</sequence>
<evidence type="ECO:0000313" key="3">
    <source>
        <dbReference type="Proteomes" id="UP000002208"/>
    </source>
</evidence>
<feature type="domain" description="PD-(D/E)XK endonuclease-like" evidence="1">
    <location>
        <begin position="626"/>
        <end position="887"/>
    </location>
</feature>
<evidence type="ECO:0000259" key="1">
    <source>
        <dbReference type="Pfam" id="PF12705"/>
    </source>
</evidence>
<keyword evidence="3" id="KW-1185">Reference proteome</keyword>
<dbReference type="InterPro" id="IPR011604">
    <property type="entry name" value="PDDEXK-like_dom_sf"/>
</dbReference>
<dbReference type="Proteomes" id="UP000002208">
    <property type="component" value="Plasmid 2"/>
</dbReference>
<dbReference type="AlphaFoldDB" id="C1D2V9"/>
<accession>C1D2V9</accession>
<dbReference type="OrthoDB" id="9780606at2"/>
<dbReference type="KEGG" id="ddr:Deide_2p00830"/>
<dbReference type="SUPFAM" id="SSF52540">
    <property type="entry name" value="P-loop containing nucleoside triphosphate hydrolases"/>
    <property type="match status" value="1"/>
</dbReference>
<dbReference type="Pfam" id="PF12705">
    <property type="entry name" value="PDDEXK_1"/>
    <property type="match status" value="1"/>
</dbReference>
<proteinExistence type="predicted"/>
<dbReference type="Gene3D" id="3.40.50.300">
    <property type="entry name" value="P-loop containing nucleotide triphosphate hydrolases"/>
    <property type="match status" value="1"/>
</dbReference>
<dbReference type="EMBL" id="CP001116">
    <property type="protein sequence ID" value="ACO47748.1"/>
    <property type="molecule type" value="Genomic_DNA"/>
</dbReference>
<organism evidence="2 3">
    <name type="scientific">Deinococcus deserti (strain DSM 17065 / CIP 109153 / LMG 22923 / VCD115)</name>
    <dbReference type="NCBI Taxonomy" id="546414"/>
    <lineage>
        <taxon>Bacteria</taxon>
        <taxon>Thermotogati</taxon>
        <taxon>Deinococcota</taxon>
        <taxon>Deinococci</taxon>
        <taxon>Deinococcales</taxon>
        <taxon>Deinococcaceae</taxon>
        <taxon>Deinococcus</taxon>
    </lineage>
</organism>
<keyword evidence="2" id="KW-0614">Plasmid</keyword>
<dbReference type="InterPro" id="IPR027417">
    <property type="entry name" value="P-loop_NTPase"/>
</dbReference>
<gene>
    <name evidence="2" type="ordered locus">Deide_2p00830</name>
</gene>
<dbReference type="HOGENOM" id="CLU_327256_0_0_0"/>
<reference evidence="2 3" key="1">
    <citation type="journal article" date="2009" name="PLoS Genet.">
        <title>Alliance of proteomics and genomics to unravel the specificities of Sahara bacterium Deinococcus deserti.</title>
        <authorList>
            <person name="de Groot A."/>
            <person name="Dulermo R."/>
            <person name="Ortet P."/>
            <person name="Blanchard L."/>
            <person name="Guerin P."/>
            <person name="Fernandez B."/>
            <person name="Vacherie B."/>
            <person name="Dossat C."/>
            <person name="Jolivet E."/>
            <person name="Siguier P."/>
            <person name="Chandler M."/>
            <person name="Barakat M."/>
            <person name="Dedieu A."/>
            <person name="Barbe V."/>
            <person name="Heulin T."/>
            <person name="Sommer S."/>
            <person name="Achouak W."/>
            <person name="Armengaud J."/>
        </authorList>
    </citation>
    <scope>NUCLEOTIDE SEQUENCE [LARGE SCALE GENOMIC DNA]</scope>
    <source>
        <strain evidence="3">DSM 17065 / CIP 109153 / LMG 22923 / VCD115</strain>
        <plasmid evidence="3">pDeide2</plasmid>
    </source>
</reference>
<dbReference type="Gene3D" id="3.90.320.10">
    <property type="match status" value="1"/>
</dbReference>
<evidence type="ECO:0000313" key="2">
    <source>
        <dbReference type="EMBL" id="ACO47748.1"/>
    </source>
</evidence>
<protein>
    <submittedName>
        <fullName evidence="2">Putative ATP-dependent nuclease, subunit B (AddB)</fullName>
    </submittedName>
</protein>
<geneLocation type="plasmid" evidence="3">
    <name>pDeide2</name>
</geneLocation>
<name>C1D2V9_DEIDV</name>
<dbReference type="RefSeq" id="WP_012695219.1">
    <property type="nucleotide sequence ID" value="NC_012529.1"/>
</dbReference>
<dbReference type="InterPro" id="IPR038726">
    <property type="entry name" value="PDDEXK_AddAB-type"/>
</dbReference>